<evidence type="ECO:0000313" key="2">
    <source>
        <dbReference type="EMBL" id="CSC81879.1"/>
    </source>
</evidence>
<name>A0A0E4GJ64_VIBCL</name>
<keyword evidence="1" id="KW-0472">Membrane</keyword>
<proteinExistence type="predicted"/>
<accession>A0A0E4GJ64</accession>
<organism evidence="2 5">
    <name type="scientific">Vibrio cholerae</name>
    <dbReference type="NCBI Taxonomy" id="666"/>
    <lineage>
        <taxon>Bacteria</taxon>
        <taxon>Pseudomonadati</taxon>
        <taxon>Pseudomonadota</taxon>
        <taxon>Gammaproteobacteria</taxon>
        <taxon>Vibrionales</taxon>
        <taxon>Vibrionaceae</taxon>
        <taxon>Vibrio</taxon>
    </lineage>
</organism>
<keyword evidence="1" id="KW-0812">Transmembrane</keyword>
<reference evidence="4 5" key="1">
    <citation type="submission" date="2015-07" db="EMBL/GenBank/DDBJ databases">
        <authorList>
            <consortium name="Pathogen Informatics"/>
        </authorList>
    </citation>
    <scope>NUCLEOTIDE SEQUENCE [LARGE SCALE GENOMIC DNA]</scope>
    <source>
        <strain evidence="3 4">A316</strain>
        <strain evidence="2 5">A325</strain>
    </source>
</reference>
<gene>
    <name evidence="3" type="ORF">ERS013200_03510</name>
    <name evidence="2" type="ORF">ERS013201_03648</name>
</gene>
<dbReference type="KEGG" id="vcx:VAA049_3184"/>
<evidence type="ECO:0000313" key="5">
    <source>
        <dbReference type="Proteomes" id="UP000046067"/>
    </source>
</evidence>
<dbReference type="Proteomes" id="UP000046067">
    <property type="component" value="Unassembled WGS sequence"/>
</dbReference>
<dbReference type="AlphaFoldDB" id="A0A0E4GJ64"/>
<dbReference type="GeneID" id="88786394"/>
<dbReference type="EMBL" id="CWQY01000036">
    <property type="protein sequence ID" value="CSD20309.1"/>
    <property type="molecule type" value="Genomic_DNA"/>
</dbReference>
<sequence length="43" mass="4979">MLNHLLVRLTIGCLLVLGIKLSALYFLPMVLLLNTHHKEFFGW</sequence>
<dbReference type="RefSeq" id="WP_000931888.1">
    <property type="nucleotide sequence ID" value="NZ_AP024967.1"/>
</dbReference>
<evidence type="ECO:0000313" key="3">
    <source>
        <dbReference type="EMBL" id="CSD20309.1"/>
    </source>
</evidence>
<dbReference type="KEGG" id="vcz:VAB027_3340"/>
<protein>
    <submittedName>
        <fullName evidence="2">Uncharacterized protein</fullName>
    </submittedName>
</protein>
<feature type="transmembrane region" description="Helical" evidence="1">
    <location>
        <begin position="6"/>
        <end position="33"/>
    </location>
</feature>
<dbReference type="EMBL" id="CWQJ01000036">
    <property type="protein sequence ID" value="CSC81879.1"/>
    <property type="molecule type" value="Genomic_DNA"/>
</dbReference>
<evidence type="ECO:0000313" key="4">
    <source>
        <dbReference type="Proteomes" id="UP000041770"/>
    </source>
</evidence>
<evidence type="ECO:0000256" key="1">
    <source>
        <dbReference type="SAM" id="Phobius"/>
    </source>
</evidence>
<keyword evidence="1" id="KW-1133">Transmembrane helix</keyword>
<dbReference type="Proteomes" id="UP000041770">
    <property type="component" value="Unassembled WGS sequence"/>
</dbReference>